<keyword evidence="2" id="KW-1133">Transmembrane helix</keyword>
<sequence length="150" mass="17590">MNPYVKFGLMLLTSFITMYAVMYMNVDQLDHIYLAQTRTYMTILMIAPMAISMLLFMWGMYKDKRKNYLIIAAALLIGAFTYHILRQQTFVDDKAWMRAMIPHHSSAIMVSEKAHLDDPEAIQLAKEIIEAQKREIAQMKKMLYRLEQAE</sequence>
<organism evidence="4 5">
    <name type="scientific">Flavilitoribacter nigricans (strain ATCC 23147 / DSM 23189 / NBRC 102662 / NCIMB 1420 / SS-2)</name>
    <name type="common">Lewinella nigricans</name>
    <dbReference type="NCBI Taxonomy" id="1122177"/>
    <lineage>
        <taxon>Bacteria</taxon>
        <taxon>Pseudomonadati</taxon>
        <taxon>Bacteroidota</taxon>
        <taxon>Saprospiria</taxon>
        <taxon>Saprospirales</taxon>
        <taxon>Lewinellaceae</taxon>
        <taxon>Flavilitoribacter</taxon>
    </lineage>
</organism>
<keyword evidence="5" id="KW-1185">Reference proteome</keyword>
<keyword evidence="2" id="KW-0472">Membrane</keyword>
<proteinExistence type="predicted"/>
<reference evidence="4 5" key="1">
    <citation type="submission" date="2017-10" db="EMBL/GenBank/DDBJ databases">
        <title>The draft genome sequence of Lewinella nigricans NBRC 102662.</title>
        <authorList>
            <person name="Wang K."/>
        </authorList>
    </citation>
    <scope>NUCLEOTIDE SEQUENCE [LARGE SCALE GENOMIC DNA]</scope>
    <source>
        <strain evidence="4 5">NBRC 102662</strain>
    </source>
</reference>
<evidence type="ECO:0000313" key="4">
    <source>
        <dbReference type="EMBL" id="PHN05753.1"/>
    </source>
</evidence>
<feature type="transmembrane region" description="Helical" evidence="2">
    <location>
        <begin position="38"/>
        <end position="61"/>
    </location>
</feature>
<dbReference type="Pfam" id="PF03713">
    <property type="entry name" value="DUF305"/>
    <property type="match status" value="1"/>
</dbReference>
<feature type="transmembrane region" description="Helical" evidence="2">
    <location>
        <begin position="68"/>
        <end position="85"/>
    </location>
</feature>
<evidence type="ECO:0000256" key="2">
    <source>
        <dbReference type="SAM" id="Phobius"/>
    </source>
</evidence>
<feature type="coiled-coil region" evidence="1">
    <location>
        <begin position="122"/>
        <end position="149"/>
    </location>
</feature>
<dbReference type="RefSeq" id="WP_099150843.1">
    <property type="nucleotide sequence ID" value="NZ_PDUD01000020.1"/>
</dbReference>
<dbReference type="Proteomes" id="UP000223913">
    <property type="component" value="Unassembled WGS sequence"/>
</dbReference>
<evidence type="ECO:0000256" key="1">
    <source>
        <dbReference type="SAM" id="Coils"/>
    </source>
</evidence>
<dbReference type="InterPro" id="IPR005183">
    <property type="entry name" value="DUF305_CopM-like"/>
</dbReference>
<dbReference type="InterPro" id="IPR012347">
    <property type="entry name" value="Ferritin-like"/>
</dbReference>
<dbReference type="EMBL" id="PDUD01000020">
    <property type="protein sequence ID" value="PHN05753.1"/>
    <property type="molecule type" value="Genomic_DNA"/>
</dbReference>
<keyword evidence="1" id="KW-0175">Coiled coil</keyword>
<feature type="domain" description="DUF305" evidence="3">
    <location>
        <begin position="93"/>
        <end position="143"/>
    </location>
</feature>
<evidence type="ECO:0000259" key="3">
    <source>
        <dbReference type="Pfam" id="PF03713"/>
    </source>
</evidence>
<dbReference type="OrthoDB" id="517560at2"/>
<comment type="caution">
    <text evidence="4">The sequence shown here is derived from an EMBL/GenBank/DDBJ whole genome shotgun (WGS) entry which is preliminary data.</text>
</comment>
<gene>
    <name evidence="4" type="ORF">CRP01_14855</name>
</gene>
<evidence type="ECO:0000313" key="5">
    <source>
        <dbReference type="Proteomes" id="UP000223913"/>
    </source>
</evidence>
<dbReference type="AlphaFoldDB" id="A0A2D0NDA2"/>
<feature type="transmembrane region" description="Helical" evidence="2">
    <location>
        <begin position="7"/>
        <end position="26"/>
    </location>
</feature>
<keyword evidence="2" id="KW-0812">Transmembrane</keyword>
<accession>A0A2D0NDA2</accession>
<name>A0A2D0NDA2_FLAN2</name>
<dbReference type="Gene3D" id="1.20.1260.10">
    <property type="match status" value="1"/>
</dbReference>
<protein>
    <submittedName>
        <fullName evidence="4">DUF305 domain-containing protein</fullName>
    </submittedName>
</protein>